<dbReference type="GO" id="GO:0031428">
    <property type="term" value="C:box C/D methylation guide snoRNP complex"/>
    <property type="evidence" value="ECO:0007669"/>
    <property type="project" value="InterPro"/>
</dbReference>
<name>A0AAF0D0Z3_ODILC</name>
<feature type="compositionally biased region" description="Basic and acidic residues" evidence="2">
    <location>
        <begin position="380"/>
        <end position="390"/>
    </location>
</feature>
<dbReference type="Pfam" id="PF21572">
    <property type="entry name" value="Nop5_56-rel_N_Arc"/>
    <property type="match status" value="1"/>
</dbReference>
<dbReference type="InterPro" id="IPR045056">
    <property type="entry name" value="Nop56/Nop58"/>
</dbReference>
<dbReference type="InterPro" id="IPR002687">
    <property type="entry name" value="Nop_dom"/>
</dbReference>
<dbReference type="InterPro" id="IPR029012">
    <property type="entry name" value="Helix_hairpin_bin_sf"/>
</dbReference>
<comment type="similarity">
    <text evidence="1">Belongs to the NOP5/NOP56 family.</text>
</comment>
<evidence type="ECO:0000256" key="2">
    <source>
        <dbReference type="SAM" id="MobiDB-lite"/>
    </source>
</evidence>
<proteinExistence type="inferred from homology"/>
<dbReference type="InterPro" id="IPR036070">
    <property type="entry name" value="Nop_dom_sf"/>
</dbReference>
<dbReference type="Gene3D" id="1.10.287.660">
    <property type="entry name" value="Helix hairpin bin"/>
    <property type="match status" value="1"/>
</dbReference>
<protein>
    <submittedName>
        <fullName evidence="4">C/D box methylation guide ribonucleoprotein complex aNOP56 subunit</fullName>
    </submittedName>
</protein>
<reference evidence="4" key="1">
    <citation type="journal article" date="2017" name="Nature">
        <title>Asgard archaea illuminate the origin of eukaryotic cellular complexity.</title>
        <authorList>
            <person name="Zaremba-Niedzwiedzka K."/>
            <person name="Caceres E.F."/>
            <person name="Saw J.H."/>
            <person name="Backstrom D."/>
            <person name="Juzokaite L."/>
            <person name="Vancaester E."/>
            <person name="Seitz K.W."/>
            <person name="Anantharaman K."/>
            <person name="Starnawski P."/>
            <person name="Kjeldsen K.U."/>
            <person name="Scott M.B."/>
            <person name="Nunoura T."/>
            <person name="Banfield J.F."/>
            <person name="Schramm A."/>
            <person name="Baker B.J."/>
            <person name="Spang A."/>
            <person name="Ettema T.J.G."/>
        </authorList>
    </citation>
    <scope>NUCLEOTIDE SEQUENCE</scope>
    <source>
        <strain evidence="4">LCB_4</strain>
    </source>
</reference>
<evidence type="ECO:0000256" key="1">
    <source>
        <dbReference type="ARBA" id="ARBA00009211"/>
    </source>
</evidence>
<dbReference type="Gene3D" id="3.30.420.220">
    <property type="match status" value="1"/>
</dbReference>
<evidence type="ECO:0000259" key="3">
    <source>
        <dbReference type="PROSITE" id="PS51358"/>
    </source>
</evidence>
<dbReference type="EMBL" id="CP091871">
    <property type="protein sequence ID" value="WEU39697.1"/>
    <property type="molecule type" value="Genomic_DNA"/>
</dbReference>
<sequence length="416" mass="47445">MKAYLTFTPVGFMAFDEANILVAFKKFELTPNIIANKMLDLENGRKIIEAEEIISELTSNNYSTLICDTEHLYNFIKKIVVDKKLKITLEKNNSITRFFKADYDNILISYGGFKNKEEITELLNRVCLEYTSEKIKISSARRDMLVIQAIEALDDLDKNLNLNSSRLREWFSLHFPELNELVTSHQTYSKIISELGVKEDFDIQKLVELGLPDKRAELVVNSIPKSVGADLTTNDINIIKLYGEMIVKEFETRTRLEEYIDQTMEEVAPNIKYLAGSTLGARLISLAGGLENLAKMPASKIQIIGAEKALFTYLKSGDKPPKHGIIFQHPLIHNAPKWQRGKIARALAGKLAIAARLDYYSPKINPELSETLEKRVAEIKKKYKTPPEKPRKIKPSHKNKIKFSKKLQKRKSKGNK</sequence>
<evidence type="ECO:0000313" key="5">
    <source>
        <dbReference type="Proteomes" id="UP000186851"/>
    </source>
</evidence>
<gene>
    <name evidence="4" type="ORF">OdinLCB4_004215</name>
</gene>
<evidence type="ECO:0000313" key="4">
    <source>
        <dbReference type="EMBL" id="WEU39697.1"/>
    </source>
</evidence>
<feature type="region of interest" description="Disordered" evidence="2">
    <location>
        <begin position="380"/>
        <end position="416"/>
    </location>
</feature>
<dbReference type="Gene3D" id="1.10.150.460">
    <property type="match status" value="1"/>
</dbReference>
<dbReference type="PANTHER" id="PTHR10894">
    <property type="entry name" value="NUCLEOLAR PROTEIN 5 NUCLEOLAR PROTEIN NOP5 NOP58"/>
    <property type="match status" value="1"/>
</dbReference>
<dbReference type="Gene3D" id="1.10.246.90">
    <property type="entry name" value="Nop domain"/>
    <property type="match status" value="1"/>
</dbReference>
<dbReference type="FunFam" id="1.10.246.90:FF:000007">
    <property type="entry name" value="Pre mRNA splicing protein"/>
    <property type="match status" value="1"/>
</dbReference>
<dbReference type="PANTHER" id="PTHR10894:SF0">
    <property type="entry name" value="NUCLEOLAR PROTEIN 56"/>
    <property type="match status" value="1"/>
</dbReference>
<dbReference type="KEGG" id="oyw:OdinLCB4_004215"/>
<dbReference type="NCBIfam" id="NF011121">
    <property type="entry name" value="PRK14552.1"/>
    <property type="match status" value="1"/>
</dbReference>
<dbReference type="InterPro" id="IPR012976">
    <property type="entry name" value="NOSIC"/>
</dbReference>
<dbReference type="InterPro" id="IPR048896">
    <property type="entry name" value="Nop5_56-rel_N"/>
</dbReference>
<dbReference type="SUPFAM" id="SSF89124">
    <property type="entry name" value="Nop domain"/>
    <property type="match status" value="1"/>
</dbReference>
<feature type="compositionally biased region" description="Basic residues" evidence="2">
    <location>
        <begin position="391"/>
        <end position="416"/>
    </location>
</feature>
<feature type="domain" description="Nop" evidence="3">
    <location>
        <begin position="267"/>
        <end position="381"/>
    </location>
</feature>
<dbReference type="GO" id="GO:0030515">
    <property type="term" value="F:snoRNA binding"/>
    <property type="evidence" value="ECO:0007669"/>
    <property type="project" value="InterPro"/>
</dbReference>
<dbReference type="PROSITE" id="PS51358">
    <property type="entry name" value="NOP"/>
    <property type="match status" value="1"/>
</dbReference>
<keyword evidence="4" id="KW-0687">Ribonucleoprotein</keyword>
<dbReference type="Proteomes" id="UP000186851">
    <property type="component" value="Chromosome"/>
</dbReference>
<organism evidence="4 5">
    <name type="scientific">Odinarchaeota yellowstonii (strain LCB_4)</name>
    <dbReference type="NCBI Taxonomy" id="1841599"/>
    <lineage>
        <taxon>Archaea</taxon>
        <taxon>Promethearchaeati</taxon>
        <taxon>Candidatus Odinarchaeota</taxon>
        <taxon>Candidatus Odinarchaeia</taxon>
        <taxon>Candidatus Odinarchaeales</taxon>
        <taxon>Candidatus Odinarchaeaceae</taxon>
        <taxon>Candidatus Odinarchaeum</taxon>
    </lineage>
</organism>
<accession>A0AAF0D0Z3</accession>
<dbReference type="SMART" id="SM00931">
    <property type="entry name" value="NOSIC"/>
    <property type="match status" value="1"/>
</dbReference>
<dbReference type="AlphaFoldDB" id="A0AAF0D0Z3"/>
<dbReference type="InterPro" id="IPR047099">
    <property type="entry name" value="Nop5_N_sf"/>
</dbReference>
<dbReference type="InterPro" id="IPR042239">
    <property type="entry name" value="Nop_C"/>
</dbReference>
<reference evidence="4" key="2">
    <citation type="journal article" date="2022" name="Nat. Microbiol.">
        <title>A closed Candidatus Odinarchaeum chromosome exposes Asgard archaeal viruses.</title>
        <authorList>
            <person name="Tamarit D."/>
            <person name="Caceres E.F."/>
            <person name="Krupovic M."/>
            <person name="Nijland R."/>
            <person name="Eme L."/>
            <person name="Robinson N.P."/>
            <person name="Ettema T.J.G."/>
        </authorList>
    </citation>
    <scope>NUCLEOTIDE SEQUENCE</scope>
    <source>
        <strain evidence="4">LCB_4</strain>
    </source>
</reference>
<dbReference type="Pfam" id="PF01798">
    <property type="entry name" value="Nop"/>
    <property type="match status" value="1"/>
</dbReference>